<feature type="domain" description="Uracil-DNA glycosylase-like" evidence="4">
    <location>
        <begin position="12"/>
        <end position="149"/>
    </location>
</feature>
<dbReference type="SUPFAM" id="SSF52141">
    <property type="entry name" value="Uracil-DNA glycosylase-like"/>
    <property type="match status" value="1"/>
</dbReference>
<sequence length="169" mass="19137">MPDVLHDLLGEALHIVLCGTAASTASAKASAYYAHTQNKFWTILHETGLTPKKLQPHQFRDLLHYRIGLTDLVKTHSGMDHQIPLSRLRKVARERLRASIAGSRPRFLAFTSKTAGQAFLGGKRDYGEQPEWLDQTRIWILPSTSGAANGSWRPEIWHQFADKVRSQRR</sequence>
<dbReference type="GO" id="GO:0008263">
    <property type="term" value="F:pyrimidine-specific mismatch base pair DNA N-glycosylase activity"/>
    <property type="evidence" value="ECO:0007669"/>
    <property type="project" value="TreeGrafter"/>
</dbReference>
<dbReference type="Gene3D" id="3.40.470.10">
    <property type="entry name" value="Uracil-DNA glycosylase-like domain"/>
    <property type="match status" value="1"/>
</dbReference>
<gene>
    <name evidence="5" type="ORF">SAMN05444158_4632</name>
</gene>
<evidence type="ECO:0000313" key="5">
    <source>
        <dbReference type="EMBL" id="SDT16447.1"/>
    </source>
</evidence>
<dbReference type="PANTHER" id="PTHR12159:SF9">
    <property type="entry name" value="G_T MISMATCH-SPECIFIC THYMINE DNA GLYCOSYLASE"/>
    <property type="match status" value="1"/>
</dbReference>
<keyword evidence="2" id="KW-0378">Hydrolase</keyword>
<dbReference type="EMBL" id="LT629750">
    <property type="protein sequence ID" value="SDT16447.1"/>
    <property type="molecule type" value="Genomic_DNA"/>
</dbReference>
<keyword evidence="6" id="KW-1185">Reference proteome</keyword>
<evidence type="ECO:0000256" key="3">
    <source>
        <dbReference type="ARBA" id="ARBA00023204"/>
    </source>
</evidence>
<dbReference type="CDD" id="cd10028">
    <property type="entry name" value="UDG-F2_TDG_MUG"/>
    <property type="match status" value="1"/>
</dbReference>
<dbReference type="InterPro" id="IPR005122">
    <property type="entry name" value="Uracil-DNA_glycosylase-like"/>
</dbReference>
<dbReference type="RefSeq" id="WP_146688946.1">
    <property type="nucleotide sequence ID" value="NZ_LT629750.1"/>
</dbReference>
<dbReference type="AlphaFoldDB" id="A0A1H1Y4S7"/>
<dbReference type="Pfam" id="PF03167">
    <property type="entry name" value="UDG"/>
    <property type="match status" value="1"/>
</dbReference>
<name>A0A1H1Y4S7_9BRAD</name>
<dbReference type="InterPro" id="IPR036895">
    <property type="entry name" value="Uracil-DNA_glycosylase-like_sf"/>
</dbReference>
<evidence type="ECO:0000256" key="1">
    <source>
        <dbReference type="ARBA" id="ARBA00022763"/>
    </source>
</evidence>
<dbReference type="Proteomes" id="UP000243904">
    <property type="component" value="Chromosome I"/>
</dbReference>
<proteinExistence type="predicted"/>
<keyword evidence="3" id="KW-0234">DNA repair</keyword>
<protein>
    <submittedName>
        <fullName evidence="5">G/U mismatch-specific uracil-DNA glycosylase</fullName>
    </submittedName>
</protein>
<evidence type="ECO:0000259" key="4">
    <source>
        <dbReference type="Pfam" id="PF03167"/>
    </source>
</evidence>
<evidence type="ECO:0000313" key="6">
    <source>
        <dbReference type="Proteomes" id="UP000243904"/>
    </source>
</evidence>
<keyword evidence="1" id="KW-0227">DNA damage</keyword>
<dbReference type="InterPro" id="IPR015637">
    <property type="entry name" value="MUG/TDG"/>
</dbReference>
<dbReference type="PANTHER" id="PTHR12159">
    <property type="entry name" value="G/T AND G/U MISMATCH-SPECIFIC DNA GLYCOSYLASE"/>
    <property type="match status" value="1"/>
</dbReference>
<dbReference type="GO" id="GO:0004844">
    <property type="term" value="F:uracil DNA N-glycosylase activity"/>
    <property type="evidence" value="ECO:0007669"/>
    <property type="project" value="TreeGrafter"/>
</dbReference>
<evidence type="ECO:0000256" key="2">
    <source>
        <dbReference type="ARBA" id="ARBA00022801"/>
    </source>
</evidence>
<dbReference type="GO" id="GO:0006285">
    <property type="term" value="P:base-excision repair, AP site formation"/>
    <property type="evidence" value="ECO:0007669"/>
    <property type="project" value="InterPro"/>
</dbReference>
<accession>A0A1H1Y4S7</accession>
<reference evidence="6" key="1">
    <citation type="submission" date="2016-10" db="EMBL/GenBank/DDBJ databases">
        <authorList>
            <person name="Varghese N."/>
            <person name="Submissions S."/>
        </authorList>
    </citation>
    <scope>NUCLEOTIDE SEQUENCE [LARGE SCALE GENOMIC DNA]</scope>
    <source>
        <strain evidence="6">GAS369</strain>
    </source>
</reference>
<organism evidence="5 6">
    <name type="scientific">Bradyrhizobium canariense</name>
    <dbReference type="NCBI Taxonomy" id="255045"/>
    <lineage>
        <taxon>Bacteria</taxon>
        <taxon>Pseudomonadati</taxon>
        <taxon>Pseudomonadota</taxon>
        <taxon>Alphaproteobacteria</taxon>
        <taxon>Hyphomicrobiales</taxon>
        <taxon>Nitrobacteraceae</taxon>
        <taxon>Bradyrhizobium</taxon>
    </lineage>
</organism>